<dbReference type="Proteomes" id="UP001204000">
    <property type="component" value="Unassembled WGS sequence"/>
</dbReference>
<dbReference type="CDD" id="cd03139">
    <property type="entry name" value="GATase1_PfpI_2"/>
    <property type="match status" value="1"/>
</dbReference>
<dbReference type="PANTHER" id="PTHR43130:SF15">
    <property type="entry name" value="THIJ_PFPI FAMILY PROTEIN (AFU_ORTHOLOGUE AFUA_5G14240)"/>
    <property type="match status" value="1"/>
</dbReference>
<dbReference type="InterPro" id="IPR002818">
    <property type="entry name" value="DJ-1/PfpI"/>
</dbReference>
<gene>
    <name evidence="2" type="ORF">M5J20_10655</name>
</gene>
<evidence type="ECO:0000313" key="2">
    <source>
        <dbReference type="EMBL" id="MCP1388633.1"/>
    </source>
</evidence>
<comment type="caution">
    <text evidence="2">The sequence shown here is derived from an EMBL/GenBank/DDBJ whole genome shotgun (WGS) entry which is preliminary data.</text>
</comment>
<feature type="domain" description="DJ-1/PfpI" evidence="1">
    <location>
        <begin position="5"/>
        <end position="167"/>
    </location>
</feature>
<keyword evidence="3" id="KW-1185">Reference proteome</keyword>
<dbReference type="Pfam" id="PF01965">
    <property type="entry name" value="DJ-1_PfpI"/>
    <property type="match status" value="1"/>
</dbReference>
<evidence type="ECO:0000259" key="1">
    <source>
        <dbReference type="Pfam" id="PF01965"/>
    </source>
</evidence>
<evidence type="ECO:0000313" key="3">
    <source>
        <dbReference type="Proteomes" id="UP001204000"/>
    </source>
</evidence>
<dbReference type="SUPFAM" id="SSF52317">
    <property type="entry name" value="Class I glutamine amidotransferase-like"/>
    <property type="match status" value="1"/>
</dbReference>
<name>A0ABT1G6D6_9CORY</name>
<reference evidence="2" key="1">
    <citation type="submission" date="2022-05" db="EMBL/GenBank/DDBJ databases">
        <title>Corynebacterium sp. TA-R-1 sp. nov., isolated from human feces.</title>
        <authorList>
            <person name="Shamsuzzaman M."/>
            <person name="Dahal R.H."/>
        </authorList>
    </citation>
    <scope>NUCLEOTIDE SEQUENCE</scope>
    <source>
        <strain evidence="2">TA-R-1</strain>
    </source>
</reference>
<dbReference type="EMBL" id="JAMFTQ010000020">
    <property type="protein sequence ID" value="MCP1388633.1"/>
    <property type="molecule type" value="Genomic_DNA"/>
</dbReference>
<proteinExistence type="predicted"/>
<protein>
    <submittedName>
        <fullName evidence="2">DJ-1/PfpI family protein</fullName>
    </submittedName>
</protein>
<accession>A0ABT1G6D6</accession>
<dbReference type="PANTHER" id="PTHR43130">
    <property type="entry name" value="ARAC-FAMILY TRANSCRIPTIONAL REGULATOR"/>
    <property type="match status" value="1"/>
</dbReference>
<dbReference type="Gene3D" id="3.40.50.880">
    <property type="match status" value="1"/>
</dbReference>
<dbReference type="InterPro" id="IPR052158">
    <property type="entry name" value="INH-QAR"/>
</dbReference>
<organism evidence="2 3">
    <name type="scientific">Corynebacterium stercoris</name>
    <dbReference type="NCBI Taxonomy" id="2943490"/>
    <lineage>
        <taxon>Bacteria</taxon>
        <taxon>Bacillati</taxon>
        <taxon>Actinomycetota</taxon>
        <taxon>Actinomycetes</taxon>
        <taxon>Mycobacteriales</taxon>
        <taxon>Corynebacteriaceae</taxon>
        <taxon>Corynebacterium</taxon>
    </lineage>
</organism>
<dbReference type="InterPro" id="IPR029062">
    <property type="entry name" value="Class_I_gatase-like"/>
</dbReference>
<sequence length="196" mass="20891">MVPRTISVVLFEDFELLDVAGPVEVFAKVEGLSVELLSADGGPVASSQGVEVSAHASYDEMTGDVLMVPGGAGTRRLVDDEAFGAELVRMSERADITTSVCTGAALLAASGLLEGYRATTNKRAYDWATSFGGDVEWVRTARWVHDRDRWTSSGVSAGTDMALAFVAHHFGEPAAEEVQNILELNAVLDPKNDLFA</sequence>
<dbReference type="RefSeq" id="WP_253579420.1">
    <property type="nucleotide sequence ID" value="NZ_JAMFTQ010000020.1"/>
</dbReference>